<feature type="transmembrane region" description="Helical" evidence="1">
    <location>
        <begin position="6"/>
        <end position="26"/>
    </location>
</feature>
<dbReference type="Proteomes" id="UP001632038">
    <property type="component" value="Unassembled WGS sequence"/>
</dbReference>
<accession>A0ABD3DGV6</accession>
<protein>
    <submittedName>
        <fullName evidence="2">Uncharacterized protein</fullName>
    </submittedName>
</protein>
<keyword evidence="3" id="KW-1185">Reference proteome</keyword>
<proteinExistence type="predicted"/>
<gene>
    <name evidence="2" type="ORF">CASFOL_015267</name>
</gene>
<evidence type="ECO:0000313" key="3">
    <source>
        <dbReference type="Proteomes" id="UP001632038"/>
    </source>
</evidence>
<sequence length="82" mass="8915">MKSNSSLALSLFLIMLIVFINPIIIVESRSLRATLSTTKNDIIKTKYANAVSDLSTSSLRINDVQRVYKFTSGPSGKGGGHK</sequence>
<organism evidence="2 3">
    <name type="scientific">Castilleja foliolosa</name>
    <dbReference type="NCBI Taxonomy" id="1961234"/>
    <lineage>
        <taxon>Eukaryota</taxon>
        <taxon>Viridiplantae</taxon>
        <taxon>Streptophyta</taxon>
        <taxon>Embryophyta</taxon>
        <taxon>Tracheophyta</taxon>
        <taxon>Spermatophyta</taxon>
        <taxon>Magnoliopsida</taxon>
        <taxon>eudicotyledons</taxon>
        <taxon>Gunneridae</taxon>
        <taxon>Pentapetalae</taxon>
        <taxon>asterids</taxon>
        <taxon>lamiids</taxon>
        <taxon>Lamiales</taxon>
        <taxon>Orobanchaceae</taxon>
        <taxon>Pedicularideae</taxon>
        <taxon>Castillejinae</taxon>
        <taxon>Castilleja</taxon>
    </lineage>
</organism>
<keyword evidence="1" id="KW-0812">Transmembrane</keyword>
<reference evidence="3" key="1">
    <citation type="journal article" date="2024" name="IScience">
        <title>Strigolactones Initiate the Formation of Haustorium-like Structures in Castilleja.</title>
        <authorList>
            <person name="Buerger M."/>
            <person name="Peterson D."/>
            <person name="Chory J."/>
        </authorList>
    </citation>
    <scope>NUCLEOTIDE SEQUENCE [LARGE SCALE GENOMIC DNA]</scope>
</reference>
<dbReference type="AlphaFoldDB" id="A0ABD3DGV6"/>
<evidence type="ECO:0000313" key="2">
    <source>
        <dbReference type="EMBL" id="KAL3640299.1"/>
    </source>
</evidence>
<evidence type="ECO:0000256" key="1">
    <source>
        <dbReference type="SAM" id="Phobius"/>
    </source>
</evidence>
<keyword evidence="1" id="KW-0472">Membrane</keyword>
<dbReference type="EMBL" id="JAVIJP010000017">
    <property type="protein sequence ID" value="KAL3640299.1"/>
    <property type="molecule type" value="Genomic_DNA"/>
</dbReference>
<comment type="caution">
    <text evidence="2">The sequence shown here is derived from an EMBL/GenBank/DDBJ whole genome shotgun (WGS) entry which is preliminary data.</text>
</comment>
<keyword evidence="1" id="KW-1133">Transmembrane helix</keyword>
<name>A0ABD3DGV6_9LAMI</name>